<organism evidence="2 3">
    <name type="scientific">Novosphingobium aquiterrae</name>
    <dbReference type="NCBI Taxonomy" id="624388"/>
    <lineage>
        <taxon>Bacteria</taxon>
        <taxon>Pseudomonadati</taxon>
        <taxon>Pseudomonadota</taxon>
        <taxon>Alphaproteobacteria</taxon>
        <taxon>Sphingomonadales</taxon>
        <taxon>Sphingomonadaceae</taxon>
        <taxon>Novosphingobium</taxon>
    </lineage>
</organism>
<dbReference type="Proteomes" id="UP001589943">
    <property type="component" value="Unassembled WGS sequence"/>
</dbReference>
<sequence length="162" mass="17642">MTKKTLTILSPEDRAEAPAIEKRGRGWTISKARLDAIHEQARIAKLNPTEAQKALSAALNEANLGKYKLTRQQVIGSALVDFACNPLKIAVSIDEGGDPALLTRRDQSLAAVGVNLLRFPAADVLADPAAVVSQIVVAMKARYDERGRAHREQRRPPRDTAQ</sequence>
<dbReference type="InterPro" id="IPR047216">
    <property type="entry name" value="Endonuclease_DUF559_bact"/>
</dbReference>
<gene>
    <name evidence="2" type="ORF">ACFFF7_10560</name>
</gene>
<dbReference type="Pfam" id="PF04480">
    <property type="entry name" value="DUF559"/>
    <property type="match status" value="1"/>
</dbReference>
<name>A0ABV6PJ48_9SPHN</name>
<evidence type="ECO:0000313" key="3">
    <source>
        <dbReference type="Proteomes" id="UP001589943"/>
    </source>
</evidence>
<accession>A0ABV6PJ48</accession>
<proteinExistence type="predicted"/>
<dbReference type="InterPro" id="IPR007569">
    <property type="entry name" value="DUF559"/>
</dbReference>
<dbReference type="EMBL" id="JBHLTL010000006">
    <property type="protein sequence ID" value="MFC0589856.1"/>
    <property type="molecule type" value="Genomic_DNA"/>
</dbReference>
<comment type="caution">
    <text evidence="2">The sequence shown here is derived from an EMBL/GenBank/DDBJ whole genome shotgun (WGS) entry which is preliminary data.</text>
</comment>
<dbReference type="RefSeq" id="WP_379481317.1">
    <property type="nucleotide sequence ID" value="NZ_JBHLTL010000006.1"/>
</dbReference>
<dbReference type="PANTHER" id="PTHR38590:SF1">
    <property type="entry name" value="BLL0828 PROTEIN"/>
    <property type="match status" value="1"/>
</dbReference>
<evidence type="ECO:0000313" key="2">
    <source>
        <dbReference type="EMBL" id="MFC0589856.1"/>
    </source>
</evidence>
<reference evidence="2 3" key="1">
    <citation type="submission" date="2024-09" db="EMBL/GenBank/DDBJ databases">
        <authorList>
            <person name="Sun Q."/>
            <person name="Mori K."/>
        </authorList>
    </citation>
    <scope>NUCLEOTIDE SEQUENCE [LARGE SCALE GENOMIC DNA]</scope>
    <source>
        <strain evidence="2 3">NCAIM B.02537</strain>
    </source>
</reference>
<protein>
    <submittedName>
        <fullName evidence="2">DUF559 domain-containing protein</fullName>
    </submittedName>
</protein>
<feature type="domain" description="DUF559" evidence="1">
    <location>
        <begin position="38"/>
        <end position="139"/>
    </location>
</feature>
<dbReference type="PANTHER" id="PTHR38590">
    <property type="entry name" value="BLL0828 PROTEIN"/>
    <property type="match status" value="1"/>
</dbReference>
<keyword evidence="3" id="KW-1185">Reference proteome</keyword>
<evidence type="ECO:0000259" key="1">
    <source>
        <dbReference type="Pfam" id="PF04480"/>
    </source>
</evidence>